<dbReference type="AlphaFoldDB" id="A0A6H0XVT6"/>
<dbReference type="PANTHER" id="PTHR33119:SF1">
    <property type="entry name" value="FE2OG DIOXYGENASE DOMAIN-CONTAINING PROTEIN"/>
    <property type="match status" value="1"/>
</dbReference>
<gene>
    <name evidence="3" type="ORF">AMS68_004077</name>
</gene>
<dbReference type="InterPro" id="IPR049192">
    <property type="entry name" value="DUF4246_C"/>
</dbReference>
<dbReference type="Pfam" id="PF14033">
    <property type="entry name" value="DUF4246"/>
    <property type="match status" value="1"/>
</dbReference>
<feature type="domain" description="DUF4246" evidence="2">
    <location>
        <begin position="12"/>
        <end position="78"/>
    </location>
</feature>
<dbReference type="Proteomes" id="UP000503462">
    <property type="component" value="Chromosome 3"/>
</dbReference>
<dbReference type="EMBL" id="CP051141">
    <property type="protein sequence ID" value="QIW98559.1"/>
    <property type="molecule type" value="Genomic_DNA"/>
</dbReference>
<evidence type="ECO:0000313" key="3">
    <source>
        <dbReference type="EMBL" id="QIW98559.1"/>
    </source>
</evidence>
<feature type="domain" description="DUF4246" evidence="1">
    <location>
        <begin position="86"/>
        <end position="603"/>
    </location>
</feature>
<dbReference type="InterPro" id="IPR049207">
    <property type="entry name" value="DUF4246_N"/>
</dbReference>
<dbReference type="Pfam" id="PF21666">
    <property type="entry name" value="DUF4246_N"/>
    <property type="match status" value="1"/>
</dbReference>
<name>A0A6H0XVT6_9PEZI</name>
<dbReference type="PANTHER" id="PTHR33119">
    <property type="entry name" value="IFI3P"/>
    <property type="match status" value="1"/>
</dbReference>
<evidence type="ECO:0000259" key="2">
    <source>
        <dbReference type="Pfam" id="PF21666"/>
    </source>
</evidence>
<keyword evidence="4" id="KW-1185">Reference proteome</keyword>
<sequence>MDNIDNIVTLQLPGFALPLTYDLPGEARFAHGINEYFQAPAVTRVEFEITATINSITNVTDWQTDVFDDLILESWKGEFGSSLSDKSWQWCVTELRDKAVEFNKKGFVRVLDTGSCVCKSSIINCVDKFQALDHLHEDSTCIVDPQLYPLVWGETQIRDTSLSTIHHMLQPGMISPSQQELDLELEELDSTCAERLAQRRKGFREDVSDNAYDPCQHWWSTRYQALPCEYSGGIRSYINNLPPSTKYQAIEQIIRASIPMWNECLIKGSSKDARESLGQTQRGRYPLRIVTFGPEWHNRLPEWARVFSDHEIAMMELYAETRALVHDNIKPTDWHRHCNARHTLKKLRYLEGAPKVPQVTEEHWKLAESYLGKRLDRSVDVWPEIQSTSDLRRYWTHPEPVISYEDWRTGQHVDSAIVSMVRQQVGYENESQKLALPTHEQYQVVLPDDLQLIVKISAEAQDWGLDGHMNEHIVARALYVYHGACEVSFAQETPLPLDVYRLRGVRQPRNMCEPYRYDSIPWADDMSAFLDTFGIEESDLDGIPMQETGTISMTPGRLITWPNVLEYCIEGEARYILISLVDPNIKICSTAHVPPQQEDWWRKAVSQVLQQRLPVELVDWIMSYYEPPMTRERAQRHKEEMQKEDQYLTMARHASMIDWDLHGSDQ</sequence>
<accession>A0A6H0XVT6</accession>
<proteinExistence type="predicted"/>
<protein>
    <submittedName>
        <fullName evidence="3">Uncharacterized protein</fullName>
    </submittedName>
</protein>
<organism evidence="3 4">
    <name type="scientific">Peltaster fructicola</name>
    <dbReference type="NCBI Taxonomy" id="286661"/>
    <lineage>
        <taxon>Eukaryota</taxon>
        <taxon>Fungi</taxon>
        <taxon>Dikarya</taxon>
        <taxon>Ascomycota</taxon>
        <taxon>Pezizomycotina</taxon>
        <taxon>Dothideomycetes</taxon>
        <taxon>Dothideomycetes incertae sedis</taxon>
        <taxon>Peltaster</taxon>
    </lineage>
</organism>
<reference evidence="3 4" key="1">
    <citation type="journal article" date="2016" name="Sci. Rep.">
        <title>Peltaster fructicola genome reveals evolution from an invasive phytopathogen to an ectophytic parasite.</title>
        <authorList>
            <person name="Xu C."/>
            <person name="Chen H."/>
            <person name="Gleason M.L."/>
            <person name="Xu J.R."/>
            <person name="Liu H."/>
            <person name="Zhang R."/>
            <person name="Sun G."/>
        </authorList>
    </citation>
    <scope>NUCLEOTIDE SEQUENCE [LARGE SCALE GENOMIC DNA]</scope>
    <source>
        <strain evidence="3 4">LNHT1506</strain>
    </source>
</reference>
<dbReference type="OrthoDB" id="415532at2759"/>
<evidence type="ECO:0000313" key="4">
    <source>
        <dbReference type="Proteomes" id="UP000503462"/>
    </source>
</evidence>
<dbReference type="InterPro" id="IPR025340">
    <property type="entry name" value="DUF4246"/>
</dbReference>
<evidence type="ECO:0000259" key="1">
    <source>
        <dbReference type="Pfam" id="PF14033"/>
    </source>
</evidence>